<feature type="compositionally biased region" description="Basic and acidic residues" evidence="4">
    <location>
        <begin position="18"/>
        <end position="27"/>
    </location>
</feature>
<dbReference type="InterPro" id="IPR008978">
    <property type="entry name" value="HSP20-like_chaperone"/>
</dbReference>
<keyword evidence="1" id="KW-0346">Stress response</keyword>
<evidence type="ECO:0000313" key="6">
    <source>
        <dbReference type="EMBL" id="MDP9974996.1"/>
    </source>
</evidence>
<organism evidence="6 7">
    <name type="scientific">Variovorax paradoxus</name>
    <dbReference type="NCBI Taxonomy" id="34073"/>
    <lineage>
        <taxon>Bacteria</taxon>
        <taxon>Pseudomonadati</taxon>
        <taxon>Pseudomonadota</taxon>
        <taxon>Betaproteobacteria</taxon>
        <taxon>Burkholderiales</taxon>
        <taxon>Comamonadaceae</taxon>
        <taxon>Variovorax</taxon>
    </lineage>
</organism>
<reference evidence="6" key="1">
    <citation type="submission" date="2023-07" db="EMBL/GenBank/DDBJ databases">
        <title>Sorghum-associated microbial communities from plants grown in Nebraska, USA.</title>
        <authorList>
            <person name="Schachtman D."/>
        </authorList>
    </citation>
    <scope>NUCLEOTIDE SEQUENCE</scope>
    <source>
        <strain evidence="6">DS3315</strain>
    </source>
</reference>
<protein>
    <submittedName>
        <fullName evidence="6">HSP20 family molecular chaperone IbpA</fullName>
    </submittedName>
</protein>
<accession>A0AAW8EQ54</accession>
<dbReference type="GO" id="GO:0009408">
    <property type="term" value="P:response to heat"/>
    <property type="evidence" value="ECO:0007669"/>
    <property type="project" value="InterPro"/>
</dbReference>
<dbReference type="Pfam" id="PF00011">
    <property type="entry name" value="HSP20"/>
    <property type="match status" value="1"/>
</dbReference>
<dbReference type="Proteomes" id="UP001224845">
    <property type="component" value="Unassembled WGS sequence"/>
</dbReference>
<feature type="region of interest" description="Disordered" evidence="4">
    <location>
        <begin position="1"/>
        <end position="33"/>
    </location>
</feature>
<dbReference type="RefSeq" id="WP_307597021.1">
    <property type="nucleotide sequence ID" value="NZ_JAUSRV010000021.1"/>
</dbReference>
<dbReference type="PROSITE" id="PS01031">
    <property type="entry name" value="SHSP"/>
    <property type="match status" value="1"/>
</dbReference>
<dbReference type="PANTHER" id="PTHR46733">
    <property type="entry name" value="26.5 KDA HEAT SHOCK PROTEIN, MITOCHONDRIAL"/>
    <property type="match status" value="1"/>
</dbReference>
<dbReference type="Gene3D" id="2.60.40.790">
    <property type="match status" value="1"/>
</dbReference>
<dbReference type="InterPro" id="IPR044587">
    <property type="entry name" value="HSP21-like"/>
</dbReference>
<feature type="domain" description="SHSP" evidence="5">
    <location>
        <begin position="28"/>
        <end position="139"/>
    </location>
</feature>
<evidence type="ECO:0000256" key="3">
    <source>
        <dbReference type="RuleBase" id="RU003616"/>
    </source>
</evidence>
<evidence type="ECO:0000256" key="2">
    <source>
        <dbReference type="PROSITE-ProRule" id="PRU00285"/>
    </source>
</evidence>
<name>A0AAW8EQ54_VARPD</name>
<dbReference type="AlphaFoldDB" id="A0AAW8EQ54"/>
<comment type="caution">
    <text evidence="6">The sequence shown here is derived from an EMBL/GenBank/DDBJ whole genome shotgun (WGS) entry which is preliminary data.</text>
</comment>
<gene>
    <name evidence="6" type="ORF">J2W39_006280</name>
</gene>
<evidence type="ECO:0000256" key="1">
    <source>
        <dbReference type="ARBA" id="ARBA00023016"/>
    </source>
</evidence>
<dbReference type="CDD" id="cd06464">
    <property type="entry name" value="ACD_sHsps-like"/>
    <property type="match status" value="1"/>
</dbReference>
<evidence type="ECO:0000259" key="5">
    <source>
        <dbReference type="PROSITE" id="PS01031"/>
    </source>
</evidence>
<proteinExistence type="inferred from homology"/>
<dbReference type="EMBL" id="JAUSRV010000021">
    <property type="protein sequence ID" value="MDP9974996.1"/>
    <property type="molecule type" value="Genomic_DNA"/>
</dbReference>
<evidence type="ECO:0000313" key="7">
    <source>
        <dbReference type="Proteomes" id="UP001224845"/>
    </source>
</evidence>
<dbReference type="InterPro" id="IPR002068">
    <property type="entry name" value="A-crystallin/Hsp20_dom"/>
</dbReference>
<evidence type="ECO:0000256" key="4">
    <source>
        <dbReference type="SAM" id="MobiDB-lite"/>
    </source>
</evidence>
<feature type="compositionally biased region" description="Polar residues" evidence="4">
    <location>
        <begin position="1"/>
        <end position="13"/>
    </location>
</feature>
<sequence length="139" mass="14808">MDSSNTPTTSTRAAGSKELARKDDSTRYSDAALTPPVDVVEDSGGITLFADLPGVSRDKLSLQVASDTLTIEAESGLSIPEGLESSHTEVGLGRFRRVFTLSKELDTSAISAELSQGVLKLRIPKAQHAQPRRIEIQAA</sequence>
<dbReference type="SUPFAM" id="SSF49764">
    <property type="entry name" value="HSP20-like chaperones"/>
    <property type="match status" value="1"/>
</dbReference>
<dbReference type="PANTHER" id="PTHR46733:SF4">
    <property type="entry name" value="HEAT SHOCK PROTEIN 21, CHLOROPLASTIC"/>
    <property type="match status" value="1"/>
</dbReference>
<comment type="similarity">
    <text evidence="2 3">Belongs to the small heat shock protein (HSP20) family.</text>
</comment>